<keyword evidence="6" id="KW-0411">Iron-sulfur</keyword>
<dbReference type="InterPro" id="IPR036188">
    <property type="entry name" value="FAD/NAD-bd_sf"/>
</dbReference>
<dbReference type="GO" id="GO:0016491">
    <property type="term" value="F:oxidoreductase activity"/>
    <property type="evidence" value="ECO:0007669"/>
    <property type="project" value="UniProtKB-KW"/>
</dbReference>
<dbReference type="PANTHER" id="PTHR43809:SF1">
    <property type="entry name" value="NITRITE REDUCTASE (NADH) LARGE SUBUNIT"/>
    <property type="match status" value="1"/>
</dbReference>
<keyword evidence="3" id="KW-0479">Metal-binding</keyword>
<sequence>MVGHRFIEEIVQSEQNDDYQITTFCEESEVAYDRVGLSSYFAGKTRKDLSLVPEGYYDEHGV</sequence>
<organism evidence="7">
    <name type="scientific">marine metagenome</name>
    <dbReference type="NCBI Taxonomy" id="408172"/>
    <lineage>
        <taxon>unclassified sequences</taxon>
        <taxon>metagenomes</taxon>
        <taxon>ecological metagenomes</taxon>
    </lineage>
</organism>
<dbReference type="PANTHER" id="PTHR43809">
    <property type="entry name" value="NITRITE REDUCTASE (NADH) LARGE SUBUNIT"/>
    <property type="match status" value="1"/>
</dbReference>
<evidence type="ECO:0000256" key="5">
    <source>
        <dbReference type="ARBA" id="ARBA00023004"/>
    </source>
</evidence>
<evidence type="ECO:0000256" key="3">
    <source>
        <dbReference type="ARBA" id="ARBA00022723"/>
    </source>
</evidence>
<comment type="pathway">
    <text evidence="1">Nitrogen metabolism.</text>
</comment>
<keyword evidence="2" id="KW-0349">Heme</keyword>
<evidence type="ECO:0000313" key="7">
    <source>
        <dbReference type="EMBL" id="SVC92582.1"/>
    </source>
</evidence>
<feature type="non-terminal residue" evidence="7">
    <location>
        <position position="62"/>
    </location>
</feature>
<gene>
    <name evidence="7" type="ORF">METZ01_LOCUS345436</name>
</gene>
<dbReference type="GO" id="GO:0046872">
    <property type="term" value="F:metal ion binding"/>
    <property type="evidence" value="ECO:0007669"/>
    <property type="project" value="UniProtKB-KW"/>
</dbReference>
<evidence type="ECO:0000256" key="1">
    <source>
        <dbReference type="ARBA" id="ARBA00004909"/>
    </source>
</evidence>
<dbReference type="Gene3D" id="3.50.50.60">
    <property type="entry name" value="FAD/NAD(P)-binding domain"/>
    <property type="match status" value="1"/>
</dbReference>
<name>A0A382R604_9ZZZZ</name>
<evidence type="ECO:0000256" key="6">
    <source>
        <dbReference type="ARBA" id="ARBA00023014"/>
    </source>
</evidence>
<evidence type="ECO:0000256" key="2">
    <source>
        <dbReference type="ARBA" id="ARBA00022617"/>
    </source>
</evidence>
<keyword evidence="4" id="KW-0560">Oxidoreductase</keyword>
<evidence type="ECO:0000256" key="4">
    <source>
        <dbReference type="ARBA" id="ARBA00023002"/>
    </source>
</evidence>
<dbReference type="AlphaFoldDB" id="A0A382R604"/>
<reference evidence="7" key="1">
    <citation type="submission" date="2018-05" db="EMBL/GenBank/DDBJ databases">
        <authorList>
            <person name="Lanie J.A."/>
            <person name="Ng W.-L."/>
            <person name="Kazmierczak K.M."/>
            <person name="Andrzejewski T.M."/>
            <person name="Davidsen T.M."/>
            <person name="Wayne K.J."/>
            <person name="Tettelin H."/>
            <person name="Glass J.I."/>
            <person name="Rusch D."/>
            <person name="Podicherti R."/>
            <person name="Tsui H.-C.T."/>
            <person name="Winkler M.E."/>
        </authorList>
    </citation>
    <scope>NUCLEOTIDE SEQUENCE</scope>
</reference>
<keyword evidence="5" id="KW-0408">Iron</keyword>
<dbReference type="InterPro" id="IPR052034">
    <property type="entry name" value="NasD-like"/>
</dbReference>
<protein>
    <submittedName>
        <fullName evidence="7">Uncharacterized protein</fullName>
    </submittedName>
</protein>
<proteinExistence type="predicted"/>
<dbReference type="GO" id="GO:0051536">
    <property type="term" value="F:iron-sulfur cluster binding"/>
    <property type="evidence" value="ECO:0007669"/>
    <property type="project" value="UniProtKB-KW"/>
</dbReference>
<accession>A0A382R604</accession>
<dbReference type="EMBL" id="UINC01119044">
    <property type="protein sequence ID" value="SVC92582.1"/>
    <property type="molecule type" value="Genomic_DNA"/>
</dbReference>